<dbReference type="Pfam" id="PF00849">
    <property type="entry name" value="PseudoU_synth_2"/>
    <property type="match status" value="1"/>
</dbReference>
<keyword evidence="7" id="KW-1185">Reference proteome</keyword>
<evidence type="ECO:0000313" key="6">
    <source>
        <dbReference type="EMBL" id="PWT28124.1"/>
    </source>
</evidence>
<dbReference type="EMBL" id="NXNG01000001">
    <property type="protein sequence ID" value="PWT28124.1"/>
    <property type="molecule type" value="Genomic_DNA"/>
</dbReference>
<accession>A0A317G249</accession>
<dbReference type="SUPFAM" id="SSF55120">
    <property type="entry name" value="Pseudouridine synthase"/>
    <property type="match status" value="1"/>
</dbReference>
<dbReference type="Gene3D" id="3.30.70.580">
    <property type="entry name" value="Pseudouridine synthase I, catalytic domain, N-terminal subdomain"/>
    <property type="match status" value="1"/>
</dbReference>
<dbReference type="InterPro" id="IPR000748">
    <property type="entry name" value="PsdUridine_synth_RsuA/RluB/E/F"/>
</dbReference>
<dbReference type="InterPro" id="IPR020094">
    <property type="entry name" value="TruA/RsuA/RluB/E/F_N"/>
</dbReference>
<evidence type="ECO:0000256" key="2">
    <source>
        <dbReference type="ARBA" id="ARBA00023235"/>
    </source>
</evidence>
<dbReference type="GO" id="GO:0000455">
    <property type="term" value="P:enzyme-directed rRNA pseudouridine synthesis"/>
    <property type="evidence" value="ECO:0007669"/>
    <property type="project" value="UniProtKB-ARBA"/>
</dbReference>
<dbReference type="InterPro" id="IPR036986">
    <property type="entry name" value="S4_RNA-bd_sf"/>
</dbReference>
<dbReference type="GO" id="GO:0120159">
    <property type="term" value="F:rRNA pseudouridine synthase activity"/>
    <property type="evidence" value="ECO:0007669"/>
    <property type="project" value="UniProtKB-ARBA"/>
</dbReference>
<dbReference type="SMART" id="SM00363">
    <property type="entry name" value="S4"/>
    <property type="match status" value="1"/>
</dbReference>
<name>A0A317G249_BUTFI</name>
<reference evidence="6 7" key="1">
    <citation type="submission" date="2017-09" db="EMBL/GenBank/DDBJ databases">
        <title>High-quality draft genome sequence of Butyrivibrio fibrisolvens INBov1, isolated from cow rumen.</title>
        <authorList>
            <person name="Rodriguez Hernaez J."/>
            <person name="Rivarola M."/>
            <person name="Paniego N."/>
            <person name="Cravero S."/>
            <person name="Ceron Cucchi M."/>
            <person name="Martinez M.C."/>
        </authorList>
    </citation>
    <scope>NUCLEOTIDE SEQUENCE [LARGE SCALE GENOMIC DNA]</scope>
    <source>
        <strain evidence="6 7">INBov1</strain>
    </source>
</reference>
<comment type="caution">
    <text evidence="6">The sequence shown here is derived from an EMBL/GenBank/DDBJ whole genome shotgun (WGS) entry which is preliminary data.</text>
</comment>
<dbReference type="NCBIfam" id="TIGR00093">
    <property type="entry name" value="pseudouridine synthase"/>
    <property type="match status" value="1"/>
</dbReference>
<dbReference type="InterPro" id="IPR006145">
    <property type="entry name" value="PsdUridine_synth_RsuA/RluA"/>
</dbReference>
<gene>
    <name evidence="6" type="ORF">CPT75_13890</name>
</gene>
<dbReference type="Gene3D" id="3.30.70.1560">
    <property type="entry name" value="Alpha-L RNA-binding motif"/>
    <property type="match status" value="1"/>
</dbReference>
<dbReference type="RefSeq" id="WP_110073377.1">
    <property type="nucleotide sequence ID" value="NZ_CM009896.1"/>
</dbReference>
<dbReference type="InterPro" id="IPR020103">
    <property type="entry name" value="PsdUridine_synth_cat_dom_sf"/>
</dbReference>
<keyword evidence="2 4" id="KW-0413">Isomerase</keyword>
<dbReference type="Gene3D" id="3.10.290.10">
    <property type="entry name" value="RNA-binding S4 domain"/>
    <property type="match status" value="1"/>
</dbReference>
<dbReference type="GO" id="GO:0003723">
    <property type="term" value="F:RNA binding"/>
    <property type="evidence" value="ECO:0007669"/>
    <property type="project" value="UniProtKB-KW"/>
</dbReference>
<protein>
    <recommendedName>
        <fullName evidence="4">Pseudouridine synthase</fullName>
        <ecNumber evidence="4">5.4.99.-</ecNumber>
    </recommendedName>
</protein>
<dbReference type="SUPFAM" id="SSF55174">
    <property type="entry name" value="Alpha-L RNA-binding motif"/>
    <property type="match status" value="1"/>
</dbReference>
<dbReference type="InterPro" id="IPR050343">
    <property type="entry name" value="RsuA_PseudoU_synthase"/>
</dbReference>
<dbReference type="EC" id="5.4.99.-" evidence="4"/>
<proteinExistence type="inferred from homology"/>
<dbReference type="CDD" id="cd00165">
    <property type="entry name" value="S4"/>
    <property type="match status" value="1"/>
</dbReference>
<dbReference type="InterPro" id="IPR002942">
    <property type="entry name" value="S4_RNA-bd"/>
</dbReference>
<organism evidence="6 7">
    <name type="scientific">Butyrivibrio fibrisolvens</name>
    <dbReference type="NCBI Taxonomy" id="831"/>
    <lineage>
        <taxon>Bacteria</taxon>
        <taxon>Bacillati</taxon>
        <taxon>Bacillota</taxon>
        <taxon>Clostridia</taxon>
        <taxon>Lachnospirales</taxon>
        <taxon>Lachnospiraceae</taxon>
        <taxon>Butyrivibrio</taxon>
    </lineage>
</organism>
<dbReference type="Pfam" id="PF01479">
    <property type="entry name" value="S4"/>
    <property type="match status" value="1"/>
</dbReference>
<dbReference type="PANTHER" id="PTHR47683">
    <property type="entry name" value="PSEUDOURIDINE SYNTHASE FAMILY PROTEIN-RELATED"/>
    <property type="match status" value="1"/>
</dbReference>
<feature type="domain" description="RNA-binding S4" evidence="5">
    <location>
        <begin position="10"/>
        <end position="68"/>
    </location>
</feature>
<dbReference type="PANTHER" id="PTHR47683:SF2">
    <property type="entry name" value="RNA-BINDING S4 DOMAIN-CONTAINING PROTEIN"/>
    <property type="match status" value="1"/>
</dbReference>
<dbReference type="InterPro" id="IPR018496">
    <property type="entry name" value="PsdUridine_synth_RsuA/RluB_CS"/>
</dbReference>
<keyword evidence="3" id="KW-0694">RNA-binding</keyword>
<evidence type="ECO:0000256" key="3">
    <source>
        <dbReference type="PROSITE-ProRule" id="PRU00182"/>
    </source>
</evidence>
<evidence type="ECO:0000256" key="1">
    <source>
        <dbReference type="ARBA" id="ARBA00008348"/>
    </source>
</evidence>
<comment type="similarity">
    <text evidence="1 4">Belongs to the pseudouridine synthase RsuA family.</text>
</comment>
<evidence type="ECO:0000313" key="7">
    <source>
        <dbReference type="Proteomes" id="UP000245488"/>
    </source>
</evidence>
<evidence type="ECO:0000259" key="5">
    <source>
        <dbReference type="SMART" id="SM00363"/>
    </source>
</evidence>
<sequence>MSHKDESEQVRLNKYIAQCGICSRRDADKIIEEGRVSVNGQPALAGTKVNPGDVVKIDGKRIKLVTGTKVYAYYKPEGVVCTQRDAHAQRTVATEIKTPVKVNYAGRLDANSSGLLILSNDGELINRMMKSSNNHEKEYVVRVDKEVNGAFLRQMAGGVYIEDLDVTTKRCKVVKTGRNSFRIILTQGLNRQIRRMCKALGYNVRELMRIRVLNIELGSMKPGELREVTGRELTTLYSKCGLRKDTASN</sequence>
<dbReference type="AlphaFoldDB" id="A0A317G249"/>
<dbReference type="InterPro" id="IPR042092">
    <property type="entry name" value="PsdUridine_s_RsuA/RluB/E/F_cat"/>
</dbReference>
<dbReference type="PROSITE" id="PS01149">
    <property type="entry name" value="PSI_RSU"/>
    <property type="match status" value="1"/>
</dbReference>
<dbReference type="PROSITE" id="PS50889">
    <property type="entry name" value="S4"/>
    <property type="match status" value="1"/>
</dbReference>
<dbReference type="FunFam" id="3.10.290.10:FF:000003">
    <property type="entry name" value="Pseudouridine synthase"/>
    <property type="match status" value="1"/>
</dbReference>
<dbReference type="Proteomes" id="UP000245488">
    <property type="component" value="Chromosome"/>
</dbReference>
<evidence type="ECO:0000256" key="4">
    <source>
        <dbReference type="RuleBase" id="RU003887"/>
    </source>
</evidence>